<dbReference type="AlphaFoldDB" id="M7C3R6"/>
<dbReference type="EMBL" id="KB517695">
    <property type="protein sequence ID" value="EMP39078.1"/>
    <property type="molecule type" value="Genomic_DNA"/>
</dbReference>
<evidence type="ECO:0000313" key="2">
    <source>
        <dbReference type="Proteomes" id="UP000031443"/>
    </source>
</evidence>
<organism evidence="1 2">
    <name type="scientific">Chelonia mydas</name>
    <name type="common">Green sea-turtle</name>
    <name type="synonym">Chelonia agassizi</name>
    <dbReference type="NCBI Taxonomy" id="8469"/>
    <lineage>
        <taxon>Eukaryota</taxon>
        <taxon>Metazoa</taxon>
        <taxon>Chordata</taxon>
        <taxon>Craniata</taxon>
        <taxon>Vertebrata</taxon>
        <taxon>Euteleostomi</taxon>
        <taxon>Archelosauria</taxon>
        <taxon>Testudinata</taxon>
        <taxon>Testudines</taxon>
        <taxon>Cryptodira</taxon>
        <taxon>Durocryptodira</taxon>
        <taxon>Americhelydia</taxon>
        <taxon>Chelonioidea</taxon>
        <taxon>Cheloniidae</taxon>
        <taxon>Chelonia</taxon>
    </lineage>
</organism>
<name>M7C3R6_CHEMY</name>
<evidence type="ECO:0000313" key="1">
    <source>
        <dbReference type="EMBL" id="EMP39078.1"/>
    </source>
</evidence>
<dbReference type="Proteomes" id="UP000031443">
    <property type="component" value="Unassembled WGS sequence"/>
</dbReference>
<gene>
    <name evidence="1" type="ORF">UY3_03727</name>
</gene>
<accession>M7C3R6</accession>
<reference evidence="2" key="1">
    <citation type="journal article" date="2013" name="Nat. Genet.">
        <title>The draft genomes of soft-shell turtle and green sea turtle yield insights into the development and evolution of the turtle-specific body plan.</title>
        <authorList>
            <person name="Wang Z."/>
            <person name="Pascual-Anaya J."/>
            <person name="Zadissa A."/>
            <person name="Li W."/>
            <person name="Niimura Y."/>
            <person name="Huang Z."/>
            <person name="Li C."/>
            <person name="White S."/>
            <person name="Xiong Z."/>
            <person name="Fang D."/>
            <person name="Wang B."/>
            <person name="Ming Y."/>
            <person name="Chen Y."/>
            <person name="Zheng Y."/>
            <person name="Kuraku S."/>
            <person name="Pignatelli M."/>
            <person name="Herrero J."/>
            <person name="Beal K."/>
            <person name="Nozawa M."/>
            <person name="Li Q."/>
            <person name="Wang J."/>
            <person name="Zhang H."/>
            <person name="Yu L."/>
            <person name="Shigenobu S."/>
            <person name="Wang J."/>
            <person name="Liu J."/>
            <person name="Flicek P."/>
            <person name="Searle S."/>
            <person name="Wang J."/>
            <person name="Kuratani S."/>
            <person name="Yin Y."/>
            <person name="Aken B."/>
            <person name="Zhang G."/>
            <person name="Irie N."/>
        </authorList>
    </citation>
    <scope>NUCLEOTIDE SEQUENCE [LARGE SCALE GENOMIC DNA]</scope>
</reference>
<keyword evidence="2" id="KW-1185">Reference proteome</keyword>
<sequence length="80" mass="9160">MDRSSAGQRRSQKGFHVQTGAYAEGKDSWIGEAIELLLRIREVEEFLDNQVRKTQVPQVQGRMELATKVSESDKVREKAR</sequence>
<proteinExistence type="predicted"/>
<protein>
    <submittedName>
        <fullName evidence="1">Uncharacterized protein</fullName>
    </submittedName>
</protein>